<proteinExistence type="predicted"/>
<keyword evidence="3" id="KW-1185">Reference proteome</keyword>
<accession>A0A938X0S8</accession>
<name>A0A938X0S8_9BIFI</name>
<evidence type="ECO:0000313" key="2">
    <source>
        <dbReference type="EMBL" id="MBM6700643.1"/>
    </source>
</evidence>
<reference evidence="2" key="2">
    <citation type="journal article" date="2021" name="Sci. Rep.">
        <title>The distribution of antibiotic resistance genes in chicken gut microbiota commensals.</title>
        <authorList>
            <person name="Juricova H."/>
            <person name="Matiasovicova J."/>
            <person name="Kubasova T."/>
            <person name="Cejkova D."/>
            <person name="Rychlik I."/>
        </authorList>
    </citation>
    <scope>NUCLEOTIDE SEQUENCE</scope>
    <source>
        <strain evidence="2">An836</strain>
    </source>
</reference>
<organism evidence="2 3">
    <name type="scientific">Bifidobacterium pullorum subsp. saeculare</name>
    <dbReference type="NCBI Taxonomy" id="78257"/>
    <lineage>
        <taxon>Bacteria</taxon>
        <taxon>Bacillati</taxon>
        <taxon>Actinomycetota</taxon>
        <taxon>Actinomycetes</taxon>
        <taxon>Bifidobacteriales</taxon>
        <taxon>Bifidobacteriaceae</taxon>
        <taxon>Bifidobacterium</taxon>
    </lineage>
</organism>
<protein>
    <submittedName>
        <fullName evidence="2">DUF2207 domain-containing protein</fullName>
    </submittedName>
</protein>
<reference evidence="2" key="1">
    <citation type="submission" date="2020-08" db="EMBL/GenBank/DDBJ databases">
        <authorList>
            <person name="Cejkova D."/>
            <person name="Kubasova T."/>
            <person name="Jahodarova E."/>
            <person name="Rychlik I."/>
        </authorList>
    </citation>
    <scope>NUCLEOTIDE SEQUENCE</scope>
    <source>
        <strain evidence="2">An836</strain>
    </source>
</reference>
<sequence length="58" mass="6290">MLVPAAAYADSFEMPAVGIHATVQPDGTLAVTETRTFEFDDDINGVYWTIPTSQNEQG</sequence>
<dbReference type="Pfam" id="PF09972">
    <property type="entry name" value="DUF2207"/>
    <property type="match status" value="1"/>
</dbReference>
<gene>
    <name evidence="2" type="ORF">H7U32_10215</name>
</gene>
<evidence type="ECO:0000259" key="1">
    <source>
        <dbReference type="Pfam" id="PF09972"/>
    </source>
</evidence>
<dbReference type="Proteomes" id="UP000718821">
    <property type="component" value="Unassembled WGS sequence"/>
</dbReference>
<dbReference type="InterPro" id="IPR018702">
    <property type="entry name" value="DUF2207"/>
</dbReference>
<comment type="caution">
    <text evidence="2">The sequence shown here is derived from an EMBL/GenBank/DDBJ whole genome shotgun (WGS) entry which is preliminary data.</text>
</comment>
<feature type="non-terminal residue" evidence="2">
    <location>
        <position position="58"/>
    </location>
</feature>
<dbReference type="EMBL" id="JACLYU010000223">
    <property type="protein sequence ID" value="MBM6700643.1"/>
    <property type="molecule type" value="Genomic_DNA"/>
</dbReference>
<evidence type="ECO:0000313" key="3">
    <source>
        <dbReference type="Proteomes" id="UP000718821"/>
    </source>
</evidence>
<feature type="domain" description="DUF2207" evidence="1">
    <location>
        <begin position="17"/>
        <end position="52"/>
    </location>
</feature>
<dbReference type="AlphaFoldDB" id="A0A938X0S8"/>